<dbReference type="HAMAP" id="MF_00362">
    <property type="entry name" value="Ribosomal_uL10"/>
    <property type="match status" value="1"/>
</dbReference>
<keyword evidence="5" id="KW-0699">rRNA-binding</keyword>
<keyword evidence="2 5" id="KW-0689">Ribosomal protein</keyword>
<keyword evidence="5" id="KW-0694">RNA-binding</keyword>
<reference evidence="6 7" key="1">
    <citation type="submission" date="2020-08" db="EMBL/GenBank/DDBJ databases">
        <title>Genome public.</title>
        <authorList>
            <person name="Liu C."/>
            <person name="Sun Q."/>
        </authorList>
    </citation>
    <scope>NUCLEOTIDE SEQUENCE [LARGE SCALE GENOMIC DNA]</scope>
    <source>
        <strain evidence="6 7">NSJ-71</strain>
    </source>
</reference>
<sequence length="184" mass="19651">MPSQSVLEQKKVIVEELTARLKNSVTGLVVSYEGINTEDDTKLRKELRENNVHYSVVKNTLLSRACDEVGLEGIKPVLEGTTALATSDSEYAAAARILCNYAKDHDNFKVKSGYLDGAVIDMDTITALSKLPTRDVLLANVLGAFQAPIASFARAIQAVVDKGGVEACLAAATEEAPAEEPAAE</sequence>
<protein>
    <recommendedName>
        <fullName evidence="4 5">Large ribosomal subunit protein uL10</fullName>
    </recommendedName>
</protein>
<evidence type="ECO:0000256" key="1">
    <source>
        <dbReference type="ARBA" id="ARBA00008889"/>
    </source>
</evidence>
<dbReference type="GO" id="GO:0005840">
    <property type="term" value="C:ribosome"/>
    <property type="evidence" value="ECO:0007669"/>
    <property type="project" value="UniProtKB-KW"/>
</dbReference>
<dbReference type="Pfam" id="PF00466">
    <property type="entry name" value="Ribosomal_L10"/>
    <property type="match status" value="1"/>
</dbReference>
<dbReference type="InterPro" id="IPR022973">
    <property type="entry name" value="Ribosomal_uL10_bac"/>
</dbReference>
<dbReference type="InterPro" id="IPR043141">
    <property type="entry name" value="Ribosomal_uL10-like_sf"/>
</dbReference>
<dbReference type="CDD" id="cd05797">
    <property type="entry name" value="Ribosomal_L10"/>
    <property type="match status" value="1"/>
</dbReference>
<dbReference type="EMBL" id="JACOPS010000005">
    <property type="protein sequence ID" value="MBC5728871.1"/>
    <property type="molecule type" value="Genomic_DNA"/>
</dbReference>
<proteinExistence type="inferred from homology"/>
<dbReference type="Gene3D" id="3.30.70.1730">
    <property type="match status" value="1"/>
</dbReference>
<evidence type="ECO:0000256" key="3">
    <source>
        <dbReference type="ARBA" id="ARBA00023274"/>
    </source>
</evidence>
<name>A0ABR7HMV6_9FIRM</name>
<keyword evidence="3 5" id="KW-0687">Ribonucleoprotein</keyword>
<accession>A0ABR7HMV6</accession>
<evidence type="ECO:0000313" key="6">
    <source>
        <dbReference type="EMBL" id="MBC5728871.1"/>
    </source>
</evidence>
<dbReference type="Gene3D" id="6.10.250.290">
    <property type="match status" value="1"/>
</dbReference>
<comment type="function">
    <text evidence="5">Forms part of the ribosomal stalk, playing a central role in the interaction of the ribosome with GTP-bound translation factors.</text>
</comment>
<comment type="subunit">
    <text evidence="5">Part of the ribosomal stalk of the 50S ribosomal subunit. The N-terminus interacts with L11 and the large rRNA to form the base of the stalk. The C-terminus forms an elongated spine to which L12 dimers bind in a sequential fashion forming a multimeric L10(L12)X complex.</text>
</comment>
<comment type="caution">
    <text evidence="6">The sequence shown here is derived from an EMBL/GenBank/DDBJ whole genome shotgun (WGS) entry which is preliminary data.</text>
</comment>
<dbReference type="InterPro" id="IPR001790">
    <property type="entry name" value="Ribosomal_uL10"/>
</dbReference>
<evidence type="ECO:0000256" key="4">
    <source>
        <dbReference type="ARBA" id="ARBA00035202"/>
    </source>
</evidence>
<gene>
    <name evidence="5 6" type="primary">rplJ</name>
    <name evidence="6" type="ORF">H8R91_10155</name>
</gene>
<keyword evidence="7" id="KW-1185">Reference proteome</keyword>
<comment type="similarity">
    <text evidence="1 5">Belongs to the universal ribosomal protein uL10 family.</text>
</comment>
<dbReference type="RefSeq" id="WP_022235552.1">
    <property type="nucleotide sequence ID" value="NZ_JACOPS010000005.1"/>
</dbReference>
<dbReference type="NCBIfam" id="NF000955">
    <property type="entry name" value="PRK00099.1-1"/>
    <property type="match status" value="1"/>
</dbReference>
<evidence type="ECO:0000256" key="5">
    <source>
        <dbReference type="HAMAP-Rule" id="MF_00362"/>
    </source>
</evidence>
<evidence type="ECO:0000313" key="7">
    <source>
        <dbReference type="Proteomes" id="UP000636755"/>
    </source>
</evidence>
<dbReference type="PANTHER" id="PTHR11560">
    <property type="entry name" value="39S RIBOSOMAL PROTEIN L10, MITOCHONDRIAL"/>
    <property type="match status" value="1"/>
</dbReference>
<evidence type="ECO:0000256" key="2">
    <source>
        <dbReference type="ARBA" id="ARBA00022980"/>
    </source>
</evidence>
<dbReference type="Proteomes" id="UP000636755">
    <property type="component" value="Unassembled WGS sequence"/>
</dbReference>
<dbReference type="InterPro" id="IPR047865">
    <property type="entry name" value="Ribosomal_uL10_bac_type"/>
</dbReference>
<dbReference type="SUPFAM" id="SSF160369">
    <property type="entry name" value="Ribosomal protein L10-like"/>
    <property type="match status" value="1"/>
</dbReference>
<organism evidence="6 7">
    <name type="scientific">Ruminococcus intestinalis</name>
    <dbReference type="NCBI Taxonomy" id="2763066"/>
    <lineage>
        <taxon>Bacteria</taxon>
        <taxon>Bacillati</taxon>
        <taxon>Bacillota</taxon>
        <taxon>Clostridia</taxon>
        <taxon>Eubacteriales</taxon>
        <taxon>Oscillospiraceae</taxon>
        <taxon>Ruminococcus</taxon>
    </lineage>
</organism>